<feature type="transmembrane region" description="Helical" evidence="3">
    <location>
        <begin position="336"/>
        <end position="356"/>
    </location>
</feature>
<dbReference type="OrthoDB" id="9761451at2"/>
<feature type="transmembrane region" description="Helical" evidence="3">
    <location>
        <begin position="811"/>
        <end position="831"/>
    </location>
</feature>
<dbReference type="Pfam" id="PF16327">
    <property type="entry name" value="CcmF_C"/>
    <property type="match status" value="1"/>
</dbReference>
<dbReference type="InterPro" id="IPR032523">
    <property type="entry name" value="CcmF_C"/>
</dbReference>
<feature type="transmembrane region" description="Helical" evidence="3">
    <location>
        <begin position="6"/>
        <end position="28"/>
    </location>
</feature>
<feature type="transmembrane region" description="Helical" evidence="3">
    <location>
        <begin position="49"/>
        <end position="69"/>
    </location>
</feature>
<gene>
    <name evidence="6" type="ORF">SAMN04488541_1003120</name>
</gene>
<feature type="transmembrane region" description="Helical" evidence="3">
    <location>
        <begin position="232"/>
        <end position="254"/>
    </location>
</feature>
<dbReference type="PANTHER" id="PTHR43653">
    <property type="entry name" value="CYTOCHROME C ASSEMBLY PROTEIN-RELATED"/>
    <property type="match status" value="1"/>
</dbReference>
<evidence type="ECO:0000259" key="4">
    <source>
        <dbReference type="Pfam" id="PF01578"/>
    </source>
</evidence>
<feature type="domain" description="Cytochrome c-type biogenesis protein CcmF C-terminal" evidence="5">
    <location>
        <begin position="341"/>
        <end position="537"/>
    </location>
</feature>
<dbReference type="GO" id="GO:0017004">
    <property type="term" value="P:cytochrome complex assembly"/>
    <property type="evidence" value="ECO:0007669"/>
    <property type="project" value="UniProtKB-KW"/>
</dbReference>
<feature type="transmembrane region" description="Helical" evidence="3">
    <location>
        <begin position="103"/>
        <end position="119"/>
    </location>
</feature>
<evidence type="ECO:0000313" key="6">
    <source>
        <dbReference type="EMBL" id="SFE58524.1"/>
    </source>
</evidence>
<dbReference type="STRING" id="1003.SAMN04488541_1003120"/>
<organism evidence="6 7">
    <name type="scientific">Thermoflexibacter ruber</name>
    <dbReference type="NCBI Taxonomy" id="1003"/>
    <lineage>
        <taxon>Bacteria</taxon>
        <taxon>Pseudomonadati</taxon>
        <taxon>Bacteroidota</taxon>
        <taxon>Cytophagia</taxon>
        <taxon>Cytophagales</taxon>
        <taxon>Thermoflexibacteraceae</taxon>
        <taxon>Thermoflexibacter</taxon>
    </lineage>
</organism>
<feature type="transmembrane region" description="Helical" evidence="3">
    <location>
        <begin position="376"/>
        <end position="398"/>
    </location>
</feature>
<dbReference type="EMBL" id="FONY01000003">
    <property type="protein sequence ID" value="SFE58524.1"/>
    <property type="molecule type" value="Genomic_DNA"/>
</dbReference>
<feature type="transmembrane region" description="Helical" evidence="3">
    <location>
        <begin position="512"/>
        <end position="535"/>
    </location>
</feature>
<dbReference type="GO" id="GO:0015232">
    <property type="term" value="F:heme transmembrane transporter activity"/>
    <property type="evidence" value="ECO:0007669"/>
    <property type="project" value="InterPro"/>
</dbReference>
<proteinExistence type="inferred from homology"/>
<feature type="transmembrane region" description="Helical" evidence="3">
    <location>
        <begin position="274"/>
        <end position="290"/>
    </location>
</feature>
<dbReference type="Pfam" id="PF01578">
    <property type="entry name" value="Cytochrom_C_asm"/>
    <property type="match status" value="1"/>
</dbReference>
<evidence type="ECO:0000256" key="3">
    <source>
        <dbReference type="SAM" id="Phobius"/>
    </source>
</evidence>
<protein>
    <submittedName>
        <fullName evidence="6">Cytochrome c-type biogenesis protein CcmF</fullName>
    </submittedName>
</protein>
<feature type="transmembrane region" description="Helical" evidence="3">
    <location>
        <begin position="202"/>
        <end position="220"/>
    </location>
</feature>
<feature type="domain" description="Cytochrome c assembly protein" evidence="4">
    <location>
        <begin position="100"/>
        <end position="320"/>
    </location>
</feature>
<keyword evidence="3" id="KW-0472">Membrane</keyword>
<feature type="transmembrane region" description="Helical" evidence="3">
    <location>
        <begin position="131"/>
        <end position="150"/>
    </location>
</feature>
<dbReference type="PRINTS" id="PR01410">
    <property type="entry name" value="CCBIOGENESIS"/>
</dbReference>
<feature type="transmembrane region" description="Helical" evidence="3">
    <location>
        <begin position="297"/>
        <end position="316"/>
    </location>
</feature>
<dbReference type="InterPro" id="IPR002541">
    <property type="entry name" value="Cyt_c_assembly"/>
</dbReference>
<dbReference type="AlphaFoldDB" id="A0A1I2BQY0"/>
<sequence length="854" mass="96968">MLHTFVGNLGHFFVITAFVTALIAVYAYHKVSNSIDSEQISWIKFARGAFYVHGLAVVGVIAALFYIIYNHYYEYHYAWSHSSNNLPTHYMISCFWEGQEGSFLLWAFWHVLIGILLIHTSKHWEASVMQIFALVQAFLTSMILGVVLFGEMKIGSSPFLLLREVFPNDEAFQINPDFIPKDGTGLNPLLQNYWMVIHPPTLFLGFALTLVPFAFAIAGLREKKYRDWVRPALPWSHFGALVLGVGIMMGGYWAYETLNFGGYWNWDPVENAVYVPWLILVASIHVMITFQKSNIALKASFILTVTTFILILYSTFLTRSGVLGEASVHSFTDLGLSGQLLVYLLAFLGVAVFYLAKAWKDIPTAEEEVSTYSREFWIFIGATVLSLAAFQVIVATSIPAYNSLLSALGISSKVAPPADQVQFYSKFQLWAGVFIALLSGTGQFFFWKRMDKDSLWKAISVPLILTMLTSSVFILITEIKDWKHIILLTVCLYSLISNLSILIKLAKSNVKLVGGSVAHIGVALMLLGILASAGYSKVISLNNTGFVYNKNFPDEMNKENLLLFRHKPQKMKDYTLTYKGTRMESKEFPTYIDQEVLRATAEPHRMITSQDLVYKGKTYFTKGDTLQVFNENTYYEIEYKKDDGQVFTLYPRVQINPQMGTVVSPDISRYWRADLYTHVTNIPDPEEEKKWSEPEKYNLVVGDTFIVNDYIAIFDNVYQGERTQNADAVVYANIRILGRDKDYTLKPAYLINLQQSAVQKQPDTNVALGIRVAIEEIKPPTEGTNEPAKFIFSASTTQQDWIILKAIEMPFINILWTGVILVSIGFGIATVRRYQEFKNLKEKQNKEKREKELV</sequence>
<dbReference type="Proteomes" id="UP000199513">
    <property type="component" value="Unassembled WGS sequence"/>
</dbReference>
<feature type="transmembrane region" description="Helical" evidence="3">
    <location>
        <begin position="427"/>
        <end position="447"/>
    </location>
</feature>
<keyword evidence="3" id="KW-1133">Transmembrane helix</keyword>
<dbReference type="GO" id="GO:0020037">
    <property type="term" value="F:heme binding"/>
    <property type="evidence" value="ECO:0007669"/>
    <property type="project" value="InterPro"/>
</dbReference>
<accession>A0A1I2BQY0</accession>
<dbReference type="PANTHER" id="PTHR43653:SF1">
    <property type="entry name" value="CYTOCHROME C-TYPE BIOGENESIS PROTEIN CCMF"/>
    <property type="match status" value="1"/>
</dbReference>
<reference evidence="7" key="1">
    <citation type="submission" date="2016-10" db="EMBL/GenBank/DDBJ databases">
        <authorList>
            <person name="Varghese N."/>
            <person name="Submissions S."/>
        </authorList>
    </citation>
    <scope>NUCLEOTIDE SEQUENCE [LARGE SCALE GENOMIC DNA]</scope>
    <source>
        <strain>GEY</strain>
        <strain evidence="7">DSM 9560</strain>
    </source>
</reference>
<keyword evidence="7" id="KW-1185">Reference proteome</keyword>
<keyword evidence="3" id="KW-0812">Transmembrane</keyword>
<dbReference type="RefSeq" id="WP_091539546.1">
    <property type="nucleotide sequence ID" value="NZ_FONY01000003.1"/>
</dbReference>
<evidence type="ECO:0000256" key="1">
    <source>
        <dbReference type="ARBA" id="ARBA00009186"/>
    </source>
</evidence>
<dbReference type="GO" id="GO:0016020">
    <property type="term" value="C:membrane"/>
    <property type="evidence" value="ECO:0007669"/>
    <property type="project" value="InterPro"/>
</dbReference>
<feature type="transmembrane region" description="Helical" evidence="3">
    <location>
        <begin position="485"/>
        <end position="505"/>
    </location>
</feature>
<comment type="similarity">
    <text evidence="1">Belongs to the CcmF/CycK/Ccl1/NrfE/CcsA family.</text>
</comment>
<evidence type="ECO:0000256" key="2">
    <source>
        <dbReference type="ARBA" id="ARBA00022748"/>
    </source>
</evidence>
<feature type="transmembrane region" description="Helical" evidence="3">
    <location>
        <begin position="459"/>
        <end position="479"/>
    </location>
</feature>
<keyword evidence="2" id="KW-0201">Cytochrome c-type biogenesis</keyword>
<dbReference type="InterPro" id="IPR003567">
    <property type="entry name" value="Cyt_c_biogenesis"/>
</dbReference>
<evidence type="ECO:0000313" key="7">
    <source>
        <dbReference type="Proteomes" id="UP000199513"/>
    </source>
</evidence>
<name>A0A1I2BQY0_9BACT</name>
<evidence type="ECO:0000259" key="5">
    <source>
        <dbReference type="Pfam" id="PF16327"/>
    </source>
</evidence>